<evidence type="ECO:0000313" key="1">
    <source>
        <dbReference type="EMBL" id="GFF47841.1"/>
    </source>
</evidence>
<organism evidence="1 2">
    <name type="scientific">Aspergillus udagawae</name>
    <dbReference type="NCBI Taxonomy" id="91492"/>
    <lineage>
        <taxon>Eukaryota</taxon>
        <taxon>Fungi</taxon>
        <taxon>Dikarya</taxon>
        <taxon>Ascomycota</taxon>
        <taxon>Pezizomycotina</taxon>
        <taxon>Eurotiomycetes</taxon>
        <taxon>Eurotiomycetidae</taxon>
        <taxon>Eurotiales</taxon>
        <taxon>Aspergillaceae</taxon>
        <taxon>Aspergillus</taxon>
        <taxon>Aspergillus subgen. Fumigati</taxon>
    </lineage>
</organism>
<reference evidence="1 2" key="1">
    <citation type="submission" date="2020-01" db="EMBL/GenBank/DDBJ databases">
        <title>Draft genome sequence of Aspergillus udagawae IFM 46972.</title>
        <authorList>
            <person name="Takahashi H."/>
            <person name="Yaguchi T."/>
        </authorList>
    </citation>
    <scope>NUCLEOTIDE SEQUENCE [LARGE SCALE GENOMIC DNA]</scope>
    <source>
        <strain evidence="1 2">IFM 46972</strain>
    </source>
</reference>
<comment type="caution">
    <text evidence="1">The sequence shown here is derived from an EMBL/GenBank/DDBJ whole genome shotgun (WGS) entry which is preliminary data.</text>
</comment>
<name>A0A8H3P9R7_9EURO</name>
<protein>
    <submittedName>
        <fullName evidence="1">Uncharacterized protein</fullName>
    </submittedName>
</protein>
<dbReference type="AlphaFoldDB" id="A0A8H3P9R7"/>
<accession>A0A8H3P9R7</accession>
<proteinExistence type="predicted"/>
<gene>
    <name evidence="1" type="ORF">IFM46972_08403</name>
</gene>
<evidence type="ECO:0000313" key="2">
    <source>
        <dbReference type="Proteomes" id="UP000465221"/>
    </source>
</evidence>
<sequence length="132" mass="15443">MDFWGMGEFGSFPVEATKDPAESWCKWEEESGWRKCLYEKLRTGFARLVSTEWTGLTRAERFVRHEKRGRLILWACFWVEGQCYPGTHFPLSKANHNNQIESFSPLMGYFLLSDCLQKLISMFESSLDSRPT</sequence>
<dbReference type="Proteomes" id="UP000465221">
    <property type="component" value="Unassembled WGS sequence"/>
</dbReference>
<dbReference type="EMBL" id="BLKC01000071">
    <property type="protein sequence ID" value="GFF47841.1"/>
    <property type="molecule type" value="Genomic_DNA"/>
</dbReference>